<dbReference type="Proteomes" id="UP000261540">
    <property type="component" value="Unplaced"/>
</dbReference>
<reference evidence="2" key="1">
    <citation type="submission" date="2025-08" db="UniProtKB">
        <authorList>
            <consortium name="Ensembl"/>
        </authorList>
    </citation>
    <scope>IDENTIFICATION</scope>
</reference>
<dbReference type="PANTHER" id="PTHR22741:SF11">
    <property type="entry name" value="SICKLE TAIL PROTEIN HOMOLOG"/>
    <property type="match status" value="1"/>
</dbReference>
<protein>
    <recommendedName>
        <fullName evidence="4">Actin interacting protein 3-like C-terminal domain-containing protein</fullName>
    </recommendedName>
</protein>
<reference evidence="2" key="2">
    <citation type="submission" date="2025-09" db="UniProtKB">
        <authorList>
            <consortium name="Ensembl"/>
        </authorList>
    </citation>
    <scope>IDENTIFICATION</scope>
</reference>
<organism evidence="2 3">
    <name type="scientific">Paramormyrops kingsleyae</name>
    <dbReference type="NCBI Taxonomy" id="1676925"/>
    <lineage>
        <taxon>Eukaryota</taxon>
        <taxon>Metazoa</taxon>
        <taxon>Chordata</taxon>
        <taxon>Craniata</taxon>
        <taxon>Vertebrata</taxon>
        <taxon>Euteleostomi</taxon>
        <taxon>Actinopterygii</taxon>
        <taxon>Neopterygii</taxon>
        <taxon>Teleostei</taxon>
        <taxon>Osteoglossocephala</taxon>
        <taxon>Osteoglossomorpha</taxon>
        <taxon>Osteoglossiformes</taxon>
        <taxon>Mormyridae</taxon>
        <taxon>Paramormyrops</taxon>
    </lineage>
</organism>
<name>A0A3B3QD21_9TELE</name>
<evidence type="ECO:0008006" key="4">
    <source>
        <dbReference type="Google" id="ProtNLM"/>
    </source>
</evidence>
<proteinExistence type="predicted"/>
<dbReference type="PANTHER" id="PTHR22741">
    <property type="entry name" value="P140CAP/SNIP-RELATED"/>
    <property type="match status" value="1"/>
</dbReference>
<accession>A0A3B3QD21</accession>
<dbReference type="Ensembl" id="ENSPKIT00000027265.1">
    <property type="protein sequence ID" value="ENSPKIP00000003306.1"/>
    <property type="gene ID" value="ENSPKIG00000020868.1"/>
</dbReference>
<keyword evidence="3" id="KW-1185">Reference proteome</keyword>
<feature type="region of interest" description="Disordered" evidence="1">
    <location>
        <begin position="1"/>
        <end position="53"/>
    </location>
</feature>
<dbReference type="AlphaFoldDB" id="A0A3B3QD21"/>
<dbReference type="GO" id="GO:0005737">
    <property type="term" value="C:cytoplasm"/>
    <property type="evidence" value="ECO:0007669"/>
    <property type="project" value="TreeGrafter"/>
</dbReference>
<dbReference type="GeneTree" id="ENSGT00940000156098"/>
<dbReference type="InterPro" id="IPR051825">
    <property type="entry name" value="SRCIN1"/>
</dbReference>
<dbReference type="STRING" id="1676925.ENSPKIP00000003306"/>
<sequence length="216" mass="23938">SDIPIVKGWPSDSKHPRQSPPPPNVSLPLGLQSRSPKHSTPPKPAADLGEHFPADSLDSLETMSDLDGPCAFTRGIRSRASLPVVRSTNQTKDRSLGVLYLQYGDDSRVMRMPNEITSGDTIRALFVSAFPQQLTMKMLDSPSMAIYIKDDMRNVYYELSDVRWACAYPGRTPVGRPAASPSSMPLPPYPADVHRHNPDLYCRGLRVAQHVRMLCL</sequence>
<evidence type="ECO:0000313" key="2">
    <source>
        <dbReference type="Ensembl" id="ENSPKIP00000003306.1"/>
    </source>
</evidence>
<evidence type="ECO:0000256" key="1">
    <source>
        <dbReference type="SAM" id="MobiDB-lite"/>
    </source>
</evidence>
<evidence type="ECO:0000313" key="3">
    <source>
        <dbReference type="Proteomes" id="UP000261540"/>
    </source>
</evidence>